<dbReference type="eggNOG" id="COG3440">
    <property type="taxonomic scope" value="Bacteria"/>
</dbReference>
<dbReference type="BioCyc" id="SGLO343509:SGP1_RS24625-MONOMER"/>
<dbReference type="EMBL" id="LN854557">
    <property type="protein sequence ID" value="CRL45924.1"/>
    <property type="molecule type" value="Genomic_DNA"/>
</dbReference>
<dbReference type="KEGG" id="sgl:SG1747"/>
<evidence type="ECO:0000313" key="4">
    <source>
        <dbReference type="Proteomes" id="UP000001932"/>
    </source>
</evidence>
<sequence length="250" mass="29598">MQLHYFICEKNKQEALTQYKDLLDNGVLHWEGEKKYFADKRIINAESENEKIHLFYREMHHYSFIYYGEIFLIGCKLRTEVPSQFIFKIGQGKLGLDLLDEIELHKNEFYSFSKTEKDAIIKSRIGQDFFRDGVINLWGCCAVTGLKNISFLRASHINPWKDFSNQERLDPMNGLLLQPMLDHLFDAGLITFSASGDVMFSPQLSQNDIQDLRLRRNLRLRKISNELEEYLTYHREKVFKHSCENLYRQP</sequence>
<dbReference type="AlphaFoldDB" id="Q2NS53"/>
<reference evidence="2 4" key="1">
    <citation type="journal article" date="2006" name="Genome Res.">
        <title>Massive genome erosion and functional adaptations provide insights into the symbiotic lifestyle of Sodalis glossinidius in the tsetse host.</title>
        <authorList>
            <person name="Toh H."/>
            <person name="Weiss B.L."/>
            <person name="Perkin S.A.H."/>
            <person name="Yamashita A."/>
            <person name="Oshima K."/>
            <person name="Hattori M."/>
            <person name="Aksoy S."/>
        </authorList>
    </citation>
    <scope>NUCLEOTIDE SEQUENCE [LARGE SCALE GENOMIC DNA]</scope>
    <source>
        <strain evidence="2">Morsitans</strain>
        <strain evidence="4">morsitans</strain>
    </source>
</reference>
<evidence type="ECO:0000259" key="1">
    <source>
        <dbReference type="Pfam" id="PF13391"/>
    </source>
</evidence>
<dbReference type="RefSeq" id="WP_011411571.1">
    <property type="nucleotide sequence ID" value="NC_007712.1"/>
</dbReference>
<proteinExistence type="predicted"/>
<dbReference type="Proteomes" id="UP000245838">
    <property type="component" value="Chromosome sggmmb4_Chromosome"/>
</dbReference>
<reference evidence="3 5" key="2">
    <citation type="submission" date="2015-05" db="EMBL/GenBank/DDBJ databases">
        <authorList>
            <person name="Goodhead I."/>
        </authorList>
    </citation>
    <scope>NUCLEOTIDE SEQUENCE [LARGE SCALE GENOMIC DNA]</scope>
    <source>
        <strain evidence="3">B4</strain>
        <strain evidence="5">morsitans</strain>
    </source>
</reference>
<gene>
    <name evidence="2" type="ordered locus">SG1747</name>
    <name evidence="3" type="ORF">SGGMMB4_04094</name>
</gene>
<evidence type="ECO:0000313" key="3">
    <source>
        <dbReference type="EMBL" id="CRL45924.1"/>
    </source>
</evidence>
<name>Q2NS53_SODGM</name>
<keyword evidence="4" id="KW-1185">Reference proteome</keyword>
<protein>
    <recommendedName>
        <fullName evidence="1">HNH nuclease domain-containing protein</fullName>
    </recommendedName>
</protein>
<evidence type="ECO:0000313" key="5">
    <source>
        <dbReference type="Proteomes" id="UP000245838"/>
    </source>
</evidence>
<dbReference type="OrthoDB" id="529575at2"/>
<organism evidence="2 4">
    <name type="scientific">Sodalis glossinidius (strain morsitans)</name>
    <dbReference type="NCBI Taxonomy" id="343509"/>
    <lineage>
        <taxon>Bacteria</taxon>
        <taxon>Pseudomonadati</taxon>
        <taxon>Pseudomonadota</taxon>
        <taxon>Gammaproteobacteria</taxon>
        <taxon>Enterobacterales</taxon>
        <taxon>Bruguierivoracaceae</taxon>
        <taxon>Sodalis</taxon>
    </lineage>
</organism>
<accession>Q2NS53</accession>
<feature type="domain" description="HNH nuclease" evidence="1">
    <location>
        <begin position="141"/>
        <end position="192"/>
    </location>
</feature>
<dbReference type="Proteomes" id="UP000001932">
    <property type="component" value="Chromosome"/>
</dbReference>
<dbReference type="HOGENOM" id="CLU_094932_0_0_6"/>
<dbReference type="EMBL" id="AP008232">
    <property type="protein sequence ID" value="BAE75022.1"/>
    <property type="molecule type" value="Genomic_DNA"/>
</dbReference>
<dbReference type="InterPro" id="IPR003615">
    <property type="entry name" value="HNH_nuc"/>
</dbReference>
<evidence type="ECO:0000313" key="2">
    <source>
        <dbReference type="EMBL" id="BAE75022.1"/>
    </source>
</evidence>
<dbReference type="Pfam" id="PF13391">
    <property type="entry name" value="HNH_2"/>
    <property type="match status" value="1"/>
</dbReference>